<dbReference type="InterPro" id="IPR011460">
    <property type="entry name" value="Lcl_C"/>
</dbReference>
<accession>A0A3B0WLT8</accession>
<evidence type="ECO:0000313" key="2">
    <source>
        <dbReference type="EMBL" id="VAW56845.1"/>
    </source>
</evidence>
<feature type="domain" description="Lcl C-terminal" evidence="1">
    <location>
        <begin position="3"/>
        <end position="128"/>
    </location>
</feature>
<dbReference type="PANTHER" id="PTHR35812:SF1">
    <property type="entry name" value="LIPOPROTEIN"/>
    <property type="match status" value="1"/>
</dbReference>
<proteinExistence type="predicted"/>
<sequence>MNLDTRTGLMWQKCSLGLMGATVSSICDVGVIQMHTWLTALKAANADTGYGYSDWRLPNVNELASLIDTACFSPAINETLFPATSNNDYWTSTPFNTDVNYVYFLQGDIASISNNRLKNLAKNVRLVRGLQ</sequence>
<reference evidence="2" key="1">
    <citation type="submission" date="2018-06" db="EMBL/GenBank/DDBJ databases">
        <authorList>
            <person name="Zhirakovskaya E."/>
        </authorList>
    </citation>
    <scope>NUCLEOTIDE SEQUENCE</scope>
</reference>
<dbReference type="AlphaFoldDB" id="A0A3B0WLT8"/>
<dbReference type="Pfam" id="PF07603">
    <property type="entry name" value="Lcl_C"/>
    <property type="match status" value="1"/>
</dbReference>
<dbReference type="PANTHER" id="PTHR35812">
    <property type="entry name" value="LIPOPROTEIN"/>
    <property type="match status" value="1"/>
</dbReference>
<dbReference type="EMBL" id="UOFF01000289">
    <property type="protein sequence ID" value="VAW56845.1"/>
    <property type="molecule type" value="Genomic_DNA"/>
</dbReference>
<protein>
    <recommendedName>
        <fullName evidence="1">Lcl C-terminal domain-containing protein</fullName>
    </recommendedName>
</protein>
<organism evidence="2">
    <name type="scientific">hydrothermal vent metagenome</name>
    <dbReference type="NCBI Taxonomy" id="652676"/>
    <lineage>
        <taxon>unclassified sequences</taxon>
        <taxon>metagenomes</taxon>
        <taxon>ecological metagenomes</taxon>
    </lineage>
</organism>
<evidence type="ECO:0000259" key="1">
    <source>
        <dbReference type="Pfam" id="PF07603"/>
    </source>
</evidence>
<name>A0A3B0WLT8_9ZZZZ</name>
<gene>
    <name evidence="2" type="ORF">MNBD_GAMMA07-467</name>
</gene>